<evidence type="ECO:0000313" key="1">
    <source>
        <dbReference type="EMBL" id="KAJ8115319.1"/>
    </source>
</evidence>
<name>A0ACC2IJI6_9PLEO</name>
<organism evidence="1 2">
    <name type="scientific">Boeremia exigua</name>
    <dbReference type="NCBI Taxonomy" id="749465"/>
    <lineage>
        <taxon>Eukaryota</taxon>
        <taxon>Fungi</taxon>
        <taxon>Dikarya</taxon>
        <taxon>Ascomycota</taxon>
        <taxon>Pezizomycotina</taxon>
        <taxon>Dothideomycetes</taxon>
        <taxon>Pleosporomycetidae</taxon>
        <taxon>Pleosporales</taxon>
        <taxon>Pleosporineae</taxon>
        <taxon>Didymellaceae</taxon>
        <taxon>Boeremia</taxon>
    </lineage>
</organism>
<keyword evidence="2" id="KW-1185">Reference proteome</keyword>
<proteinExistence type="predicted"/>
<sequence length="544" mass="61306">MAVGRSAALKLDWTKLGQQLGLRGNTAAALQTFKKRNDDARRKVAVLSEQPQTVDFAQYRSILKNQAIVDDIEKQFNAFKPQTYDVNRQIKAIEAFEAQAVKSAEETKSVVDKELSDLQKTLKNIESARPFDDLTVDEVAAAQPEIDQRTEQLVSKGRWAVPGYKASLPATLSLIGTEFQDGDKAAEPSPVAVRSSIFAPTRDLGLTLDSISILVARTIVRSFNGDQPIQYRHRRIQEVRQLASPGPETSAPEYKAADGIFSAARESRICRPVGLQILKVTNERRLSPSWLFGLGRHRAQTIIIITTHVVQALDLPDREDQDQVMHGLYSHQLSTPAFRGFERDNPLTTGLVHEYSSSSANTDFSEFSNPPTRRYRMHNMSSTQPMSLAQKHETIVALQQHRINTLTDLRRVEKAFALLNTQDVSESMTAAWTYYVSSNNLLTELRGLTKTYAFSSYCVDEAKRRVYADPQSNRSWNLCWLVLTKIKDDALIRYYAQYQASQPASWGGQTPTDAQVAYFTDILAREWEGAVDQMLRYWESPPTH</sequence>
<dbReference type="EMBL" id="JAPHNI010000146">
    <property type="protein sequence ID" value="KAJ8115319.1"/>
    <property type="molecule type" value="Genomic_DNA"/>
</dbReference>
<protein>
    <submittedName>
        <fullName evidence="1">Uncharacterized protein</fullName>
    </submittedName>
</protein>
<evidence type="ECO:0000313" key="2">
    <source>
        <dbReference type="Proteomes" id="UP001153331"/>
    </source>
</evidence>
<gene>
    <name evidence="1" type="ORF">OPT61_g3004</name>
</gene>
<accession>A0ACC2IJI6</accession>
<comment type="caution">
    <text evidence="1">The sequence shown here is derived from an EMBL/GenBank/DDBJ whole genome shotgun (WGS) entry which is preliminary data.</text>
</comment>
<dbReference type="Proteomes" id="UP001153331">
    <property type="component" value="Unassembled WGS sequence"/>
</dbReference>
<reference evidence="1" key="1">
    <citation type="submission" date="2022-11" db="EMBL/GenBank/DDBJ databases">
        <title>Genome Sequence of Boeremia exigua.</title>
        <authorList>
            <person name="Buettner E."/>
        </authorList>
    </citation>
    <scope>NUCLEOTIDE SEQUENCE</scope>
    <source>
        <strain evidence="1">CU02</strain>
    </source>
</reference>